<reference evidence="10" key="1">
    <citation type="journal article" date="2012" name="Protist">
        <title>Similar relative mutation rates in the three genetic compartments of mesostigma and chlamydomonas.</title>
        <authorList>
            <person name="Hua J."/>
            <person name="Smith D.R."/>
            <person name="Borza T."/>
            <person name="Lee R.W."/>
        </authorList>
    </citation>
    <scope>NUCLEOTIDE SEQUENCE</scope>
    <source>
        <strain evidence="10">SAG 50-1</strain>
    </source>
</reference>
<dbReference type="GO" id="GO:0046872">
    <property type="term" value="F:metal ion binding"/>
    <property type="evidence" value="ECO:0007669"/>
    <property type="project" value="UniProtKB-KW"/>
</dbReference>
<dbReference type="InterPro" id="IPR034804">
    <property type="entry name" value="SQR/QFR_C/D"/>
</dbReference>
<feature type="transmembrane region" description="Helical" evidence="9">
    <location>
        <begin position="112"/>
        <end position="130"/>
    </location>
</feature>
<evidence type="ECO:0000256" key="6">
    <source>
        <dbReference type="ARBA" id="ARBA00023004"/>
    </source>
</evidence>
<evidence type="ECO:0000256" key="4">
    <source>
        <dbReference type="ARBA" id="ARBA00022723"/>
    </source>
</evidence>
<evidence type="ECO:0000256" key="1">
    <source>
        <dbReference type="ARBA" id="ARBA00004141"/>
    </source>
</evidence>
<dbReference type="InterPro" id="IPR018495">
    <property type="entry name" value="Succ_DH_cyt_bsu_CS"/>
</dbReference>
<dbReference type="GO" id="GO:0006121">
    <property type="term" value="P:mitochondrial electron transport, succinate to ubiquinone"/>
    <property type="evidence" value="ECO:0007669"/>
    <property type="project" value="TreeGrafter"/>
</dbReference>
<accession>G8DKD7</accession>
<dbReference type="Gene3D" id="1.20.1300.10">
    <property type="entry name" value="Fumarate reductase/succinate dehydrogenase, transmembrane subunit"/>
    <property type="match status" value="1"/>
</dbReference>
<comment type="cofactor">
    <cofactor evidence="8">
        <name>heme</name>
        <dbReference type="ChEBI" id="CHEBI:30413"/>
    </cofactor>
    <text evidence="8">The heme is bound between the two transmembrane subunits.</text>
</comment>
<dbReference type="GO" id="GO:0016020">
    <property type="term" value="C:membrane"/>
    <property type="evidence" value="ECO:0007669"/>
    <property type="project" value="UniProtKB-SubCell"/>
</dbReference>
<gene>
    <name evidence="10" type="primary">sdh3</name>
</gene>
<evidence type="ECO:0000313" key="10">
    <source>
        <dbReference type="EMBL" id="ADU04606.1"/>
    </source>
</evidence>
<dbReference type="PROSITE" id="PS01000">
    <property type="entry name" value="SDH_CYT_1"/>
    <property type="match status" value="1"/>
</dbReference>
<name>G8DKD7_MESVI</name>
<evidence type="ECO:0000256" key="9">
    <source>
        <dbReference type="SAM" id="Phobius"/>
    </source>
</evidence>
<geneLocation type="mitochondrion" evidence="10"/>
<evidence type="ECO:0000256" key="3">
    <source>
        <dbReference type="ARBA" id="ARBA00022692"/>
    </source>
</evidence>
<keyword evidence="2 8" id="KW-0349">Heme</keyword>
<keyword evidence="3 9" id="KW-0812">Transmembrane</keyword>
<feature type="transmembrane region" description="Helical" evidence="9">
    <location>
        <begin position="30"/>
        <end position="51"/>
    </location>
</feature>
<dbReference type="GO" id="GO:0009055">
    <property type="term" value="F:electron transfer activity"/>
    <property type="evidence" value="ECO:0007669"/>
    <property type="project" value="InterPro"/>
</dbReference>
<comment type="subcellular location">
    <subcellularLocation>
        <location evidence="1">Membrane</location>
        <topology evidence="1">Multi-pass membrane protein</topology>
    </subcellularLocation>
</comment>
<evidence type="ECO:0000256" key="5">
    <source>
        <dbReference type="ARBA" id="ARBA00022989"/>
    </source>
</evidence>
<evidence type="ECO:0000256" key="2">
    <source>
        <dbReference type="ARBA" id="ARBA00022617"/>
    </source>
</evidence>
<feature type="transmembrane region" description="Helical" evidence="9">
    <location>
        <begin position="71"/>
        <end position="91"/>
    </location>
</feature>
<evidence type="ECO:0000256" key="8">
    <source>
        <dbReference type="PIRSR" id="PIRSR000178-1"/>
    </source>
</evidence>
<dbReference type="PIRSF" id="PIRSF000178">
    <property type="entry name" value="SDH_cyt_b560"/>
    <property type="match status" value="1"/>
</dbReference>
<dbReference type="EMBL" id="HQ667981">
    <property type="protein sequence ID" value="ADU04606.1"/>
    <property type="molecule type" value="Genomic_DNA"/>
</dbReference>
<dbReference type="PANTHER" id="PTHR10978:SF5">
    <property type="entry name" value="SUCCINATE DEHYDROGENASE CYTOCHROME B560 SUBUNIT, MITOCHONDRIAL"/>
    <property type="match status" value="1"/>
</dbReference>
<dbReference type="Pfam" id="PF01127">
    <property type="entry name" value="Sdh_cyt"/>
    <property type="match status" value="1"/>
</dbReference>
<evidence type="ECO:0000256" key="7">
    <source>
        <dbReference type="ARBA" id="ARBA00023136"/>
    </source>
</evidence>
<dbReference type="InterPro" id="IPR000701">
    <property type="entry name" value="SuccDH_FuR_B_TM-su"/>
</dbReference>
<feature type="binding site" description="axial binding residue" evidence="8">
    <location>
        <position position="86"/>
    </location>
    <ligand>
        <name>heme</name>
        <dbReference type="ChEBI" id="CHEBI:30413"/>
        <note>ligand shared with second transmembrane subunit</note>
    </ligand>
    <ligandPart>
        <name>Fe</name>
        <dbReference type="ChEBI" id="CHEBI:18248"/>
    </ligandPart>
</feature>
<keyword evidence="7 9" id="KW-0472">Membrane</keyword>
<dbReference type="CDD" id="cd03499">
    <property type="entry name" value="SQR_TypeC_SdhC"/>
    <property type="match status" value="1"/>
</dbReference>
<dbReference type="SUPFAM" id="SSF81343">
    <property type="entry name" value="Fumarate reductase respiratory complex transmembrane subunits"/>
    <property type="match status" value="1"/>
</dbReference>
<dbReference type="PANTHER" id="PTHR10978">
    <property type="entry name" value="SUCCINATE DEHYDROGENASE CYTOCHROME B560 SUBUNIT"/>
    <property type="match status" value="1"/>
</dbReference>
<dbReference type="GO" id="GO:0005739">
    <property type="term" value="C:mitochondrion"/>
    <property type="evidence" value="ECO:0007669"/>
    <property type="project" value="GOC"/>
</dbReference>
<keyword evidence="10" id="KW-0496">Mitochondrion</keyword>
<sequence length="131" mass="15396">MKKIIVRPLSPHVSVYQPQWNSMFSLFHRISGSVLAISLFTFFLFSIIYSFHATGSYELFSFFLTLEDSKLFSFVELTILFALSYHIINGIHHIIIENDKYSEIHLKWPKTTGLILLFIVVLLFFYISFYV</sequence>
<proteinExistence type="predicted"/>
<organism evidence="10">
    <name type="scientific">Mesostigma viride</name>
    <name type="common">Green alga</name>
    <dbReference type="NCBI Taxonomy" id="41882"/>
    <lineage>
        <taxon>Eukaryota</taxon>
        <taxon>Viridiplantae</taxon>
        <taxon>Streptophyta</taxon>
        <taxon>Mesostigmatophyceae</taxon>
        <taxon>Mesostigmatales</taxon>
        <taxon>Mesostigmataceae</taxon>
        <taxon>Mesostigma</taxon>
    </lineage>
</organism>
<keyword evidence="5 9" id="KW-1133">Transmembrane helix</keyword>
<dbReference type="GO" id="GO:0006099">
    <property type="term" value="P:tricarboxylic acid cycle"/>
    <property type="evidence" value="ECO:0007669"/>
    <property type="project" value="InterPro"/>
</dbReference>
<keyword evidence="6 8" id="KW-0408">Iron</keyword>
<protein>
    <submittedName>
        <fullName evidence="10">Succinate:cytochrome c oxidoreductase subunit 3</fullName>
    </submittedName>
</protein>
<dbReference type="InterPro" id="IPR014314">
    <property type="entry name" value="Succ_DH_cytb556"/>
</dbReference>
<dbReference type="NCBIfam" id="TIGR02970">
    <property type="entry name" value="succ_dehyd_cytB"/>
    <property type="match status" value="1"/>
</dbReference>
<keyword evidence="4 8" id="KW-0479">Metal-binding</keyword>
<dbReference type="AlphaFoldDB" id="G8DKD7"/>